<dbReference type="Proteomes" id="UP001431783">
    <property type="component" value="Unassembled WGS sequence"/>
</dbReference>
<protein>
    <submittedName>
        <fullName evidence="2">Uncharacterized protein</fullName>
    </submittedName>
</protein>
<name>A0AAW1VC87_9CUCU</name>
<keyword evidence="3" id="KW-1185">Reference proteome</keyword>
<evidence type="ECO:0000313" key="3">
    <source>
        <dbReference type="Proteomes" id="UP001431783"/>
    </source>
</evidence>
<dbReference type="EMBL" id="JARQZJ010000123">
    <property type="protein sequence ID" value="KAK9889625.1"/>
    <property type="molecule type" value="Genomic_DNA"/>
</dbReference>
<feature type="region of interest" description="Disordered" evidence="1">
    <location>
        <begin position="47"/>
        <end position="68"/>
    </location>
</feature>
<evidence type="ECO:0000256" key="1">
    <source>
        <dbReference type="SAM" id="MobiDB-lite"/>
    </source>
</evidence>
<dbReference type="AlphaFoldDB" id="A0AAW1VC87"/>
<accession>A0AAW1VC87</accession>
<evidence type="ECO:0000313" key="2">
    <source>
        <dbReference type="EMBL" id="KAK9889625.1"/>
    </source>
</evidence>
<proteinExistence type="predicted"/>
<reference evidence="2 3" key="1">
    <citation type="submission" date="2023-03" db="EMBL/GenBank/DDBJ databases">
        <title>Genome insight into feeding habits of ladybird beetles.</title>
        <authorList>
            <person name="Li H.-S."/>
            <person name="Huang Y.-H."/>
            <person name="Pang H."/>
        </authorList>
    </citation>
    <scope>NUCLEOTIDE SEQUENCE [LARGE SCALE GENOMIC DNA]</scope>
    <source>
        <strain evidence="2">SYSU_2023b</strain>
        <tissue evidence="2">Whole body</tissue>
    </source>
</reference>
<sequence length="68" mass="7477">MKFEKRNKIFKENVKRVLDEVGGKSVDELIEQGRSNSATVLAGGTVRAAPAAPAAEERKLRKKNLNPN</sequence>
<organism evidence="2 3">
    <name type="scientific">Henosepilachna vigintioctopunctata</name>
    <dbReference type="NCBI Taxonomy" id="420089"/>
    <lineage>
        <taxon>Eukaryota</taxon>
        <taxon>Metazoa</taxon>
        <taxon>Ecdysozoa</taxon>
        <taxon>Arthropoda</taxon>
        <taxon>Hexapoda</taxon>
        <taxon>Insecta</taxon>
        <taxon>Pterygota</taxon>
        <taxon>Neoptera</taxon>
        <taxon>Endopterygota</taxon>
        <taxon>Coleoptera</taxon>
        <taxon>Polyphaga</taxon>
        <taxon>Cucujiformia</taxon>
        <taxon>Coccinelloidea</taxon>
        <taxon>Coccinellidae</taxon>
        <taxon>Epilachninae</taxon>
        <taxon>Epilachnini</taxon>
        <taxon>Henosepilachna</taxon>
    </lineage>
</organism>
<comment type="caution">
    <text evidence="2">The sequence shown here is derived from an EMBL/GenBank/DDBJ whole genome shotgun (WGS) entry which is preliminary data.</text>
</comment>
<gene>
    <name evidence="2" type="ORF">WA026_006999</name>
</gene>